<name>A0AA38FRW8_TAXCH</name>
<evidence type="ECO:0000313" key="7">
    <source>
        <dbReference type="EMBL" id="KAH9307858.1"/>
    </source>
</evidence>
<dbReference type="Proteomes" id="UP000824469">
    <property type="component" value="Unassembled WGS sequence"/>
</dbReference>
<dbReference type="SMART" id="SM00679">
    <property type="entry name" value="CTNS"/>
    <property type="match status" value="1"/>
</dbReference>
<reference evidence="7 8" key="1">
    <citation type="journal article" date="2021" name="Nat. Plants">
        <title>The Taxus genome provides insights into paclitaxel biosynthesis.</title>
        <authorList>
            <person name="Xiong X."/>
            <person name="Gou J."/>
            <person name="Liao Q."/>
            <person name="Li Y."/>
            <person name="Zhou Q."/>
            <person name="Bi G."/>
            <person name="Li C."/>
            <person name="Du R."/>
            <person name="Wang X."/>
            <person name="Sun T."/>
            <person name="Guo L."/>
            <person name="Liang H."/>
            <person name="Lu P."/>
            <person name="Wu Y."/>
            <person name="Zhang Z."/>
            <person name="Ro D.K."/>
            <person name="Shang Y."/>
            <person name="Huang S."/>
            <person name="Yan J."/>
        </authorList>
    </citation>
    <scope>NUCLEOTIDE SEQUENCE [LARGE SCALE GENOMIC DNA]</scope>
    <source>
        <strain evidence="7">Ta-2019</strain>
    </source>
</reference>
<evidence type="ECO:0000256" key="5">
    <source>
        <dbReference type="SAM" id="MobiDB-lite"/>
    </source>
</evidence>
<sequence length="249" mass="27374">DLFNLVGCWLEPATNQPKEVFKSKQNDSKKAEIVKVPESINCSSESAKKTSADSSKSFNDTPFSSLPIPTVFPRHQPNTGRDLYYTSARSLASSHTPTPGSYLVTLTIFSVGGMNYFELPTYNNITSFSPSAQAQKRSVIIITGRKLLQGMGTGAFSSRVMKEDSSNELGAWLGWLMAAIYMGGRLPQISLNIKRGTVEGLNPLMFIFALIGNATYVGSIIVRTLKWEKLKPNMPWLVDAGVCVLLDFF</sequence>
<evidence type="ECO:0000313" key="8">
    <source>
        <dbReference type="Proteomes" id="UP000824469"/>
    </source>
</evidence>
<evidence type="ECO:0000256" key="4">
    <source>
        <dbReference type="ARBA" id="ARBA00023136"/>
    </source>
</evidence>
<feature type="region of interest" description="Disordered" evidence="5">
    <location>
        <begin position="41"/>
        <end position="61"/>
    </location>
</feature>
<gene>
    <name evidence="7" type="ORF">KI387_035769</name>
</gene>
<organism evidence="7 8">
    <name type="scientific">Taxus chinensis</name>
    <name type="common">Chinese yew</name>
    <name type="synonym">Taxus wallichiana var. chinensis</name>
    <dbReference type="NCBI Taxonomy" id="29808"/>
    <lineage>
        <taxon>Eukaryota</taxon>
        <taxon>Viridiplantae</taxon>
        <taxon>Streptophyta</taxon>
        <taxon>Embryophyta</taxon>
        <taxon>Tracheophyta</taxon>
        <taxon>Spermatophyta</taxon>
        <taxon>Pinopsida</taxon>
        <taxon>Pinidae</taxon>
        <taxon>Conifers II</taxon>
        <taxon>Cupressales</taxon>
        <taxon>Taxaceae</taxon>
        <taxon>Taxus</taxon>
    </lineage>
</organism>
<proteinExistence type="predicted"/>
<feature type="transmembrane region" description="Helical" evidence="6">
    <location>
        <begin position="169"/>
        <end position="184"/>
    </location>
</feature>
<feature type="non-terminal residue" evidence="7">
    <location>
        <position position="1"/>
    </location>
</feature>
<keyword evidence="2 6" id="KW-0812">Transmembrane</keyword>
<accession>A0AA38FRW8</accession>
<dbReference type="OMA" id="MNYFELP"/>
<dbReference type="Pfam" id="PF04193">
    <property type="entry name" value="PQ-loop"/>
    <property type="match status" value="1"/>
</dbReference>
<evidence type="ECO:0000256" key="6">
    <source>
        <dbReference type="SAM" id="Phobius"/>
    </source>
</evidence>
<keyword evidence="8" id="KW-1185">Reference proteome</keyword>
<comment type="subcellular location">
    <subcellularLocation>
        <location evidence="1">Membrane</location>
        <topology evidence="1">Multi-pass membrane protein</topology>
    </subcellularLocation>
</comment>
<dbReference type="EMBL" id="JAHRHJ020000007">
    <property type="protein sequence ID" value="KAH9307858.1"/>
    <property type="molecule type" value="Genomic_DNA"/>
</dbReference>
<keyword evidence="3 6" id="KW-1133">Transmembrane helix</keyword>
<dbReference type="InterPro" id="IPR051415">
    <property type="entry name" value="LAAT-1"/>
</dbReference>
<keyword evidence="4 6" id="KW-0472">Membrane</keyword>
<dbReference type="FunFam" id="1.20.1280.290:FF:000012">
    <property type="entry name" value="Vacuolar membrane PQ loop repeat protein"/>
    <property type="match status" value="1"/>
</dbReference>
<evidence type="ECO:0000256" key="2">
    <source>
        <dbReference type="ARBA" id="ARBA00022692"/>
    </source>
</evidence>
<evidence type="ECO:0000256" key="3">
    <source>
        <dbReference type="ARBA" id="ARBA00022989"/>
    </source>
</evidence>
<comment type="caution">
    <text evidence="7">The sequence shown here is derived from an EMBL/GenBank/DDBJ whole genome shotgun (WGS) entry which is preliminary data.</text>
</comment>
<evidence type="ECO:0000256" key="1">
    <source>
        <dbReference type="ARBA" id="ARBA00004141"/>
    </source>
</evidence>
<dbReference type="Gene3D" id="1.20.1280.290">
    <property type="match status" value="1"/>
</dbReference>
<dbReference type="PANTHER" id="PTHR16201">
    <property type="entry name" value="SEVEN TRANSMEMBRANE PROTEIN 1-RELATED"/>
    <property type="match status" value="1"/>
</dbReference>
<dbReference type="PANTHER" id="PTHR16201:SF44">
    <property type="entry name" value="SEVEN TRANSMEMBRANE PROTEIN 1"/>
    <property type="match status" value="1"/>
</dbReference>
<dbReference type="GO" id="GO:0016020">
    <property type="term" value="C:membrane"/>
    <property type="evidence" value="ECO:0007669"/>
    <property type="project" value="UniProtKB-SubCell"/>
</dbReference>
<dbReference type="InterPro" id="IPR006603">
    <property type="entry name" value="PQ-loop_rpt"/>
</dbReference>
<dbReference type="AlphaFoldDB" id="A0AA38FRW8"/>
<feature type="transmembrane region" description="Helical" evidence="6">
    <location>
        <begin position="204"/>
        <end position="225"/>
    </location>
</feature>
<feature type="non-terminal residue" evidence="7">
    <location>
        <position position="249"/>
    </location>
</feature>
<protein>
    <submittedName>
        <fullName evidence="7">Uncharacterized protein</fullName>
    </submittedName>
</protein>